<dbReference type="EMBL" id="LT960612">
    <property type="protein sequence ID" value="SON52754.1"/>
    <property type="molecule type" value="Genomic_DNA"/>
</dbReference>
<accession>A0A2N8ZLG9</accession>
<protein>
    <submittedName>
        <fullName evidence="1">Uncharacterized protein</fullName>
    </submittedName>
</protein>
<dbReference type="KEGG" id="vta:B1143"/>
<dbReference type="AlphaFoldDB" id="A0A2N8ZLG9"/>
<evidence type="ECO:0000313" key="2">
    <source>
        <dbReference type="Proteomes" id="UP000235828"/>
    </source>
</evidence>
<proteinExistence type="predicted"/>
<sequence>MLALLFLASYNLISCNLLLSKVLYKDFMLGIFHAQTFT</sequence>
<keyword evidence="2" id="KW-1185">Reference proteome</keyword>
<name>A0A2N8ZLG9_9VIBR</name>
<evidence type="ECO:0000313" key="1">
    <source>
        <dbReference type="EMBL" id="SON52754.1"/>
    </source>
</evidence>
<dbReference type="Proteomes" id="UP000235828">
    <property type="component" value="Chromosome B"/>
</dbReference>
<gene>
    <name evidence="1" type="ORF">VTAP4600_B1143</name>
</gene>
<reference evidence="1 2" key="1">
    <citation type="submission" date="2017-10" db="EMBL/GenBank/DDBJ databases">
        <authorList>
            <person name="Banno H."/>
            <person name="Chua N.-H."/>
        </authorList>
    </citation>
    <scope>NUCLEOTIDE SEQUENCE [LARGE SCALE GENOMIC DNA]</scope>
    <source>
        <strain evidence="1">Vibrio tapetis CECT4600</strain>
    </source>
</reference>
<organism evidence="1 2">
    <name type="scientific">Vibrio tapetis subsp. tapetis</name>
    <dbReference type="NCBI Taxonomy" id="1671868"/>
    <lineage>
        <taxon>Bacteria</taxon>
        <taxon>Pseudomonadati</taxon>
        <taxon>Pseudomonadota</taxon>
        <taxon>Gammaproteobacteria</taxon>
        <taxon>Vibrionales</taxon>
        <taxon>Vibrionaceae</taxon>
        <taxon>Vibrio</taxon>
    </lineage>
</organism>